<dbReference type="SUPFAM" id="SSF102588">
    <property type="entry name" value="LmbE-like"/>
    <property type="match status" value="1"/>
</dbReference>
<sequence>MLDLNKIERVMVFGAHGDDEIIGCGGTLAYLSELEKEICVITFTYRETSYLKVSEKSIAMKSADQEMQDADEILGIGKRVVFGLPCRGVVNDKENFERCMKLIRNFRPHVIFTHSPTDFHRDHRAVSLMTDEAREKAWENLQSDWGDPWHTPLVFYYEIFNLISHPSLIVTFTKECLNKKLKAMESQVSQISVLRGIKQQILGRAMERGAFAGGEGVYGEAFKLSDYFPMFLRQGE</sequence>
<dbReference type="GO" id="GO:0016811">
    <property type="term" value="F:hydrolase activity, acting on carbon-nitrogen (but not peptide) bonds, in linear amides"/>
    <property type="evidence" value="ECO:0007669"/>
    <property type="project" value="TreeGrafter"/>
</dbReference>
<dbReference type="EMBL" id="MEYV01000016">
    <property type="protein sequence ID" value="OGD39892.1"/>
    <property type="molecule type" value="Genomic_DNA"/>
</dbReference>
<evidence type="ECO:0000313" key="2">
    <source>
        <dbReference type="Proteomes" id="UP000177197"/>
    </source>
</evidence>
<dbReference type="Gene3D" id="3.40.50.10320">
    <property type="entry name" value="LmbE-like"/>
    <property type="match status" value="1"/>
</dbReference>
<evidence type="ECO:0008006" key="3">
    <source>
        <dbReference type="Google" id="ProtNLM"/>
    </source>
</evidence>
<dbReference type="AlphaFoldDB" id="A0A1F5CAJ0"/>
<comment type="caution">
    <text evidence="1">The sequence shown here is derived from an EMBL/GenBank/DDBJ whole genome shotgun (WGS) entry which is preliminary data.</text>
</comment>
<organism evidence="1 2">
    <name type="scientific">Candidatus Azambacteria bacterium RIFCSPLOWO2_02_FULL_44_14</name>
    <dbReference type="NCBI Taxonomy" id="1797306"/>
    <lineage>
        <taxon>Bacteria</taxon>
        <taxon>Candidatus Azamiibacteriota</taxon>
    </lineage>
</organism>
<name>A0A1F5CAJ0_9BACT</name>
<dbReference type="InterPro" id="IPR003737">
    <property type="entry name" value="GlcNAc_PI_deacetylase-related"/>
</dbReference>
<protein>
    <recommendedName>
        <fullName evidence="3">LmbE family protein</fullName>
    </recommendedName>
</protein>
<reference evidence="1 2" key="1">
    <citation type="journal article" date="2016" name="Nat. Commun.">
        <title>Thousands of microbial genomes shed light on interconnected biogeochemical processes in an aquifer system.</title>
        <authorList>
            <person name="Anantharaman K."/>
            <person name="Brown C.T."/>
            <person name="Hug L.A."/>
            <person name="Sharon I."/>
            <person name="Castelle C.J."/>
            <person name="Probst A.J."/>
            <person name="Thomas B.C."/>
            <person name="Singh A."/>
            <person name="Wilkins M.J."/>
            <person name="Karaoz U."/>
            <person name="Brodie E.L."/>
            <person name="Williams K.H."/>
            <person name="Hubbard S.S."/>
            <person name="Banfield J.F."/>
        </authorList>
    </citation>
    <scope>NUCLEOTIDE SEQUENCE [LARGE SCALE GENOMIC DNA]</scope>
</reference>
<accession>A0A1F5CAJ0</accession>
<dbReference type="Proteomes" id="UP000177197">
    <property type="component" value="Unassembled WGS sequence"/>
</dbReference>
<dbReference type="PANTHER" id="PTHR12993:SF11">
    <property type="entry name" value="N-ACETYLGLUCOSAMINYL-PHOSPHATIDYLINOSITOL DE-N-ACETYLASE"/>
    <property type="match status" value="1"/>
</dbReference>
<evidence type="ECO:0000313" key="1">
    <source>
        <dbReference type="EMBL" id="OGD39892.1"/>
    </source>
</evidence>
<proteinExistence type="predicted"/>
<dbReference type="Pfam" id="PF02585">
    <property type="entry name" value="PIG-L"/>
    <property type="match status" value="1"/>
</dbReference>
<dbReference type="PANTHER" id="PTHR12993">
    <property type="entry name" value="N-ACETYLGLUCOSAMINYL-PHOSPHATIDYLINOSITOL DE-N-ACETYLASE-RELATED"/>
    <property type="match status" value="1"/>
</dbReference>
<gene>
    <name evidence="1" type="ORF">A3I30_01425</name>
</gene>
<dbReference type="InterPro" id="IPR024078">
    <property type="entry name" value="LmbE-like_dom_sf"/>
</dbReference>